<feature type="transmembrane region" description="Helical" evidence="1">
    <location>
        <begin position="151"/>
        <end position="168"/>
    </location>
</feature>
<feature type="transmembrane region" description="Helical" evidence="1">
    <location>
        <begin position="66"/>
        <end position="86"/>
    </location>
</feature>
<gene>
    <name evidence="2" type="ORF">BN10_460059</name>
</gene>
<keyword evidence="1" id="KW-1133">Transmembrane helix</keyword>
<evidence type="ECO:0000313" key="2">
    <source>
        <dbReference type="EMBL" id="CCH69958.1"/>
    </source>
</evidence>
<evidence type="ECO:0000256" key="1">
    <source>
        <dbReference type="SAM" id="Phobius"/>
    </source>
</evidence>
<keyword evidence="1" id="KW-0812">Transmembrane</keyword>
<accession>N0DZ96</accession>
<dbReference type="Proteomes" id="UP000013167">
    <property type="component" value="Unassembled WGS sequence"/>
</dbReference>
<keyword evidence="3" id="KW-1185">Reference proteome</keyword>
<protein>
    <submittedName>
        <fullName evidence="2">Uncharacterized protein</fullName>
    </submittedName>
</protein>
<dbReference type="OrthoDB" id="5192627at2"/>
<dbReference type="AlphaFoldDB" id="N0DZ96"/>
<sequence length="262" mass="27661">MSQGNVAVTAPTIADQGRRRWVIPLVACLAVFAFPAILNGAPVTGGALTDLIPAVLFDPLAESVPALLPIAKLLLLSVAVAGLLGVRHHARIILGYYAAILVVIALTQNAADLGDRGFALITGNAVGQLIVATMAFIGLRSATDNSTLRRGRLWVTPLMALAWLYPFVLDDGVVRPGLDVFNGAGVTYCMVTPVIAGLLFLRPDGFARTTGLAVGALGVVFGLLNLTTWWVAHPENWWMGVLHVPLFVVSLALAVTSARRAR</sequence>
<dbReference type="RefSeq" id="WP_010849834.1">
    <property type="nucleotide sequence ID" value="NZ_HF570956.1"/>
</dbReference>
<comment type="caution">
    <text evidence="2">The sequence shown here is derived from an EMBL/GenBank/DDBJ whole genome shotgun (WGS) entry which is preliminary data.</text>
</comment>
<feature type="transmembrane region" description="Helical" evidence="1">
    <location>
        <begin position="237"/>
        <end position="256"/>
    </location>
</feature>
<name>N0DZ96_9MICO</name>
<feature type="transmembrane region" description="Helical" evidence="1">
    <location>
        <begin position="212"/>
        <end position="231"/>
    </location>
</feature>
<organism evidence="2 3">
    <name type="scientific">Phycicoccus elongatus Lp2</name>
    <dbReference type="NCBI Taxonomy" id="1193181"/>
    <lineage>
        <taxon>Bacteria</taxon>
        <taxon>Bacillati</taxon>
        <taxon>Actinomycetota</taxon>
        <taxon>Actinomycetes</taxon>
        <taxon>Micrococcales</taxon>
        <taxon>Intrasporangiaceae</taxon>
        <taxon>Phycicoccus</taxon>
    </lineage>
</organism>
<dbReference type="HOGENOM" id="CLU_996074_0_0_11"/>
<keyword evidence="1" id="KW-0472">Membrane</keyword>
<feature type="transmembrane region" description="Helical" evidence="1">
    <location>
        <begin position="180"/>
        <end position="200"/>
    </location>
</feature>
<reference evidence="2 3" key="1">
    <citation type="journal article" date="2013" name="ISME J.">
        <title>A metabolic model for members of the genus Tetrasphaera involved in enhanced biological phosphorus removal.</title>
        <authorList>
            <person name="Kristiansen R."/>
            <person name="Nguyen H.T.T."/>
            <person name="Saunders A.M."/>
            <person name="Nielsen J.L."/>
            <person name="Wimmer R."/>
            <person name="Le V.Q."/>
            <person name="McIlroy S.J."/>
            <person name="Petrovski S."/>
            <person name="Seviour R.J."/>
            <person name="Calteau A."/>
            <person name="Nielsen K.L."/>
            <person name="Nielsen P.H."/>
        </authorList>
    </citation>
    <scope>NUCLEOTIDE SEQUENCE [LARGE SCALE GENOMIC DNA]</scope>
    <source>
        <strain evidence="2 3">Lp2</strain>
    </source>
</reference>
<evidence type="ECO:0000313" key="3">
    <source>
        <dbReference type="Proteomes" id="UP000013167"/>
    </source>
</evidence>
<dbReference type="eggNOG" id="ENOG5030B14">
    <property type="taxonomic scope" value="Bacteria"/>
</dbReference>
<feature type="transmembrane region" description="Helical" evidence="1">
    <location>
        <begin position="117"/>
        <end position="139"/>
    </location>
</feature>
<dbReference type="EMBL" id="CAIZ01000115">
    <property type="protein sequence ID" value="CCH69958.1"/>
    <property type="molecule type" value="Genomic_DNA"/>
</dbReference>
<proteinExistence type="predicted"/>
<feature type="transmembrane region" description="Helical" evidence="1">
    <location>
        <begin position="21"/>
        <end position="38"/>
    </location>
</feature>
<feature type="transmembrane region" description="Helical" evidence="1">
    <location>
        <begin position="93"/>
        <end position="111"/>
    </location>
</feature>